<dbReference type="EMBL" id="PJNI01000013">
    <property type="protein sequence ID" value="PKR80145.1"/>
    <property type="molecule type" value="Genomic_DNA"/>
</dbReference>
<proteinExistence type="predicted"/>
<evidence type="ECO:0000313" key="3">
    <source>
        <dbReference type="Proteomes" id="UP000236654"/>
    </source>
</evidence>
<feature type="transmembrane region" description="Helical" evidence="1">
    <location>
        <begin position="5"/>
        <end position="22"/>
    </location>
</feature>
<reference evidence="2 3" key="1">
    <citation type="submission" date="2017-12" db="EMBL/GenBank/DDBJ databases">
        <title>The draft genome sequence of Brumimicrobium saltpan LHR20.</title>
        <authorList>
            <person name="Do Z.-J."/>
            <person name="Luo H.-R."/>
        </authorList>
    </citation>
    <scope>NUCLEOTIDE SEQUENCE [LARGE SCALE GENOMIC DNA]</scope>
    <source>
        <strain evidence="2 3">LHR20</strain>
    </source>
</reference>
<gene>
    <name evidence="2" type="ORF">CW751_11625</name>
</gene>
<keyword evidence="1" id="KW-0812">Transmembrane</keyword>
<dbReference type="Proteomes" id="UP000236654">
    <property type="component" value="Unassembled WGS sequence"/>
</dbReference>
<evidence type="ECO:0000313" key="2">
    <source>
        <dbReference type="EMBL" id="PKR80145.1"/>
    </source>
</evidence>
<keyword evidence="1" id="KW-0472">Membrane</keyword>
<comment type="caution">
    <text evidence="2">The sequence shown here is derived from an EMBL/GenBank/DDBJ whole genome shotgun (WGS) entry which is preliminary data.</text>
</comment>
<protein>
    <submittedName>
        <fullName evidence="2">Uncharacterized protein</fullName>
    </submittedName>
</protein>
<dbReference type="RefSeq" id="WP_101335203.1">
    <property type="nucleotide sequence ID" value="NZ_PJNI01000013.1"/>
</dbReference>
<organism evidence="2 3">
    <name type="scientific">Brumimicrobium salinarum</name>
    <dbReference type="NCBI Taxonomy" id="2058658"/>
    <lineage>
        <taxon>Bacteria</taxon>
        <taxon>Pseudomonadati</taxon>
        <taxon>Bacteroidota</taxon>
        <taxon>Flavobacteriia</taxon>
        <taxon>Flavobacteriales</taxon>
        <taxon>Crocinitomicaceae</taxon>
        <taxon>Brumimicrobium</taxon>
    </lineage>
</organism>
<dbReference type="OrthoDB" id="1467904at2"/>
<keyword evidence="1" id="KW-1133">Transmembrane helix</keyword>
<name>A0A2I0R0S9_9FLAO</name>
<dbReference type="AlphaFoldDB" id="A0A2I0R0S9"/>
<evidence type="ECO:0000256" key="1">
    <source>
        <dbReference type="SAM" id="Phobius"/>
    </source>
</evidence>
<keyword evidence="3" id="KW-1185">Reference proteome</keyword>
<accession>A0A2I0R0S9</accession>
<sequence>MKKIIIYLLILSFGVGLLILILDNEKHVDKSQSNSVEKIQPIVTDDFVIKTTQKLDTSAKYKSTNTTSVEKSNHPINESKEIVDCVNVAQQKIETKVNDRNQVEEESDELIIQEKMVSSRYIAVQKSANDSIDKSELLSLNGQSFSNQIIVEFWQSPLNLTGYELSRNKLKLFGFNPNESISLQKGEESDLLLLNTESMSLKIRKSKQFKSLQIK</sequence>